<dbReference type="GO" id="GO:0004335">
    <property type="term" value="F:galactokinase activity"/>
    <property type="evidence" value="ECO:0007669"/>
    <property type="project" value="TreeGrafter"/>
</dbReference>
<dbReference type="GO" id="GO:0005524">
    <property type="term" value="F:ATP binding"/>
    <property type="evidence" value="ECO:0007669"/>
    <property type="project" value="UniProtKB-KW"/>
</dbReference>
<name>A0A5N5E444_RHOER</name>
<proteinExistence type="predicted"/>
<dbReference type="InterPro" id="IPR019539">
    <property type="entry name" value="GalKase_N"/>
</dbReference>
<dbReference type="AlphaFoldDB" id="A0A5N5E444"/>
<dbReference type="InterPro" id="IPR014721">
    <property type="entry name" value="Ribsml_uS5_D2-typ_fold_subgr"/>
</dbReference>
<accession>A0A5N5E444</accession>
<dbReference type="PANTHER" id="PTHR10457:SF7">
    <property type="entry name" value="GALACTOKINASE-RELATED"/>
    <property type="match status" value="1"/>
</dbReference>
<organism evidence="4 5">
    <name type="scientific">Rhodococcus erythropolis</name>
    <name type="common">Arthrobacter picolinophilus</name>
    <dbReference type="NCBI Taxonomy" id="1833"/>
    <lineage>
        <taxon>Bacteria</taxon>
        <taxon>Bacillati</taxon>
        <taxon>Actinomycetota</taxon>
        <taxon>Actinomycetes</taxon>
        <taxon>Mycobacteriales</taxon>
        <taxon>Nocardiaceae</taxon>
        <taxon>Rhodococcus</taxon>
        <taxon>Rhodococcus erythropolis group</taxon>
    </lineage>
</organism>
<dbReference type="SUPFAM" id="SSF54211">
    <property type="entry name" value="Ribosomal protein S5 domain 2-like"/>
    <property type="match status" value="1"/>
</dbReference>
<feature type="non-terminal residue" evidence="4">
    <location>
        <position position="61"/>
    </location>
</feature>
<evidence type="ECO:0000259" key="3">
    <source>
        <dbReference type="Pfam" id="PF10509"/>
    </source>
</evidence>
<reference evidence="4 5" key="1">
    <citation type="journal article" date="2017" name="Poromechanics V (2013)">
        <title>Genomic Characterization of the Arsenic-Tolerant Actinobacterium, &lt;i&gt;Rhodococcus erythropolis&lt;/i&gt; S43.</title>
        <authorList>
            <person name="Retamal-Morales G."/>
            <person name="Mehnert M."/>
            <person name="Schwabe R."/>
            <person name="Tischler D."/>
            <person name="Schloemann M."/>
            <person name="Levican G.J."/>
        </authorList>
    </citation>
    <scope>NUCLEOTIDE SEQUENCE [LARGE SCALE GENOMIC DNA]</scope>
    <source>
        <strain evidence="4 5">S43</strain>
    </source>
</reference>
<feature type="domain" description="Galactokinase N-terminal" evidence="3">
    <location>
        <begin position="11"/>
        <end position="59"/>
    </location>
</feature>
<keyword evidence="1" id="KW-0547">Nucleotide-binding</keyword>
<sequence>MDTVSKPSMLQQFRDAYGYPATGAWAAPGRVNLIGEHTDYNGGLCLPVALEQRTLVAVALR</sequence>
<dbReference type="Pfam" id="PF10509">
    <property type="entry name" value="GalKase_gal_bdg"/>
    <property type="match status" value="1"/>
</dbReference>
<dbReference type="EMBL" id="MRBO01000359">
    <property type="protein sequence ID" value="KAB2585165.1"/>
    <property type="molecule type" value="Genomic_DNA"/>
</dbReference>
<dbReference type="GO" id="GO:0006012">
    <property type="term" value="P:galactose metabolic process"/>
    <property type="evidence" value="ECO:0007669"/>
    <property type="project" value="TreeGrafter"/>
</dbReference>
<gene>
    <name evidence="4" type="ORF">BS297_11790</name>
</gene>
<dbReference type="PANTHER" id="PTHR10457">
    <property type="entry name" value="MEVALONATE KINASE/GALACTOKINASE"/>
    <property type="match status" value="1"/>
</dbReference>
<dbReference type="InterPro" id="IPR019741">
    <property type="entry name" value="Galactokinase_CS"/>
</dbReference>
<dbReference type="InterPro" id="IPR020568">
    <property type="entry name" value="Ribosomal_Su5_D2-typ_SF"/>
</dbReference>
<comment type="caution">
    <text evidence="4">The sequence shown here is derived from an EMBL/GenBank/DDBJ whole genome shotgun (WGS) entry which is preliminary data.</text>
</comment>
<dbReference type="PROSITE" id="PS00106">
    <property type="entry name" value="GALACTOKINASE"/>
    <property type="match status" value="1"/>
</dbReference>
<dbReference type="Proteomes" id="UP000325576">
    <property type="component" value="Unassembled WGS sequence"/>
</dbReference>
<dbReference type="Gene3D" id="3.30.230.10">
    <property type="match status" value="1"/>
</dbReference>
<evidence type="ECO:0000256" key="1">
    <source>
        <dbReference type="ARBA" id="ARBA00022741"/>
    </source>
</evidence>
<protein>
    <recommendedName>
        <fullName evidence="3">Galactokinase N-terminal domain-containing protein</fullName>
    </recommendedName>
</protein>
<evidence type="ECO:0000313" key="5">
    <source>
        <dbReference type="Proteomes" id="UP000325576"/>
    </source>
</evidence>
<keyword evidence="2" id="KW-0067">ATP-binding</keyword>
<evidence type="ECO:0000256" key="2">
    <source>
        <dbReference type="ARBA" id="ARBA00022840"/>
    </source>
</evidence>
<dbReference type="GO" id="GO:0005829">
    <property type="term" value="C:cytosol"/>
    <property type="evidence" value="ECO:0007669"/>
    <property type="project" value="TreeGrafter"/>
</dbReference>
<evidence type="ECO:0000313" key="4">
    <source>
        <dbReference type="EMBL" id="KAB2585165.1"/>
    </source>
</evidence>